<dbReference type="Gene3D" id="3.30.70.1470">
    <property type="entry name" value="Caspase-like"/>
    <property type="match status" value="1"/>
</dbReference>
<dbReference type="InterPro" id="IPR002138">
    <property type="entry name" value="Pept_C14_p10"/>
</dbReference>
<dbReference type="Pfam" id="PF00656">
    <property type="entry name" value="Peptidase_C14"/>
    <property type="match status" value="1"/>
</dbReference>
<dbReference type="InterPro" id="IPR002398">
    <property type="entry name" value="Pept_C14"/>
</dbReference>
<dbReference type="SUPFAM" id="SSF52129">
    <property type="entry name" value="Caspase-like"/>
    <property type="match status" value="1"/>
</dbReference>
<feature type="non-terminal residue" evidence="2">
    <location>
        <position position="1"/>
    </location>
</feature>
<protein>
    <submittedName>
        <fullName evidence="2">CASP4 isoform 4</fullName>
    </submittedName>
</protein>
<dbReference type="GO" id="GO:0006508">
    <property type="term" value="P:proteolysis"/>
    <property type="evidence" value="ECO:0007669"/>
    <property type="project" value="InterPro"/>
</dbReference>
<dbReference type="InterPro" id="IPR011600">
    <property type="entry name" value="Pept_C14_caspase"/>
</dbReference>
<dbReference type="AlphaFoldDB" id="A0A2J8LBR4"/>
<comment type="caution">
    <text evidence="2">The sequence shown here is derived from an EMBL/GenBank/DDBJ whole genome shotgun (WGS) entry which is preliminary data.</text>
</comment>
<gene>
    <name evidence="2" type="ORF">CK820_G0031100</name>
</gene>
<accession>A0A2J8LBR4</accession>
<dbReference type="PROSITE" id="PS50207">
    <property type="entry name" value="CASPASE_P10"/>
    <property type="match status" value="1"/>
</dbReference>
<name>A0A2J8LBR4_PANTR</name>
<dbReference type="EMBL" id="NBAG03000298">
    <property type="protein sequence ID" value="PNI44717.1"/>
    <property type="molecule type" value="Genomic_DNA"/>
</dbReference>
<evidence type="ECO:0000313" key="2">
    <source>
        <dbReference type="EMBL" id="PNI44717.1"/>
    </source>
</evidence>
<proteinExistence type="predicted"/>
<reference evidence="2 3" key="1">
    <citation type="submission" date="2017-12" db="EMBL/GenBank/DDBJ databases">
        <title>High-resolution comparative analysis of great ape genomes.</title>
        <authorList>
            <person name="Pollen A."/>
            <person name="Hastie A."/>
            <person name="Hormozdiari F."/>
            <person name="Dougherty M."/>
            <person name="Liu R."/>
            <person name="Chaisson M."/>
            <person name="Hoppe E."/>
            <person name="Hill C."/>
            <person name="Pang A."/>
            <person name="Hillier L."/>
            <person name="Baker C."/>
            <person name="Armstrong J."/>
            <person name="Shendure J."/>
            <person name="Paten B."/>
            <person name="Wilson R."/>
            <person name="Chao H."/>
            <person name="Schneider V."/>
            <person name="Ventura M."/>
            <person name="Kronenberg Z."/>
            <person name="Murali S."/>
            <person name="Gordon D."/>
            <person name="Cantsilieris S."/>
            <person name="Munson K."/>
            <person name="Nelson B."/>
            <person name="Raja A."/>
            <person name="Underwood J."/>
            <person name="Diekhans M."/>
            <person name="Fiddes I."/>
            <person name="Haussler D."/>
            <person name="Eichler E."/>
        </authorList>
    </citation>
    <scope>NUCLEOTIDE SEQUENCE [LARGE SCALE GENOMIC DNA]</scope>
    <source>
        <strain evidence="2">Yerkes chimp pedigree #C0471</strain>
    </source>
</reference>
<dbReference type="InterPro" id="IPR029030">
    <property type="entry name" value="Caspase-like_dom_sf"/>
</dbReference>
<feature type="domain" description="Caspase family p10" evidence="1">
    <location>
        <begin position="1"/>
        <end position="36"/>
    </location>
</feature>
<evidence type="ECO:0000313" key="3">
    <source>
        <dbReference type="Proteomes" id="UP000236370"/>
    </source>
</evidence>
<dbReference type="GO" id="GO:0004197">
    <property type="term" value="F:cysteine-type endopeptidase activity"/>
    <property type="evidence" value="ECO:0007669"/>
    <property type="project" value="InterPro"/>
</dbReference>
<dbReference type="PANTHER" id="PTHR47901">
    <property type="entry name" value="CASPASE RECRUITMENT DOMAIN-CONTAINING PROTEIN 18"/>
    <property type="match status" value="1"/>
</dbReference>
<organism evidence="2 3">
    <name type="scientific">Pan troglodytes</name>
    <name type="common">Chimpanzee</name>
    <dbReference type="NCBI Taxonomy" id="9598"/>
    <lineage>
        <taxon>Eukaryota</taxon>
        <taxon>Metazoa</taxon>
        <taxon>Chordata</taxon>
        <taxon>Craniata</taxon>
        <taxon>Vertebrata</taxon>
        <taxon>Euteleostomi</taxon>
        <taxon>Mammalia</taxon>
        <taxon>Eutheria</taxon>
        <taxon>Euarchontoglires</taxon>
        <taxon>Primates</taxon>
        <taxon>Haplorrhini</taxon>
        <taxon>Catarrhini</taxon>
        <taxon>Hominidae</taxon>
        <taxon>Pan</taxon>
    </lineage>
</organism>
<sequence>NVSWRDSTMGSIFITQLITCFQKYSWCCHLEEVFRKEATSSPALLNQLQGAPSLVQLAYLTFCISIKVKTN</sequence>
<evidence type="ECO:0000259" key="1">
    <source>
        <dbReference type="PROSITE" id="PS50207"/>
    </source>
</evidence>
<feature type="non-terminal residue" evidence="2">
    <location>
        <position position="71"/>
    </location>
</feature>
<dbReference type="Proteomes" id="UP000236370">
    <property type="component" value="Unassembled WGS sequence"/>
</dbReference>
<dbReference type="PANTHER" id="PTHR47901:SF3">
    <property type="entry name" value="CASPASE-1"/>
    <property type="match status" value="1"/>
</dbReference>